<organism evidence="2 3">
    <name type="scientific">Gibberella zeae</name>
    <name type="common">Wheat head blight fungus</name>
    <name type="synonym">Fusarium graminearum</name>
    <dbReference type="NCBI Taxonomy" id="5518"/>
    <lineage>
        <taxon>Eukaryota</taxon>
        <taxon>Fungi</taxon>
        <taxon>Dikarya</taxon>
        <taxon>Ascomycota</taxon>
        <taxon>Pezizomycotina</taxon>
        <taxon>Sordariomycetes</taxon>
        <taxon>Hypocreomycetidae</taxon>
        <taxon>Hypocreales</taxon>
        <taxon>Nectriaceae</taxon>
        <taxon>Fusarium</taxon>
    </lineage>
</organism>
<dbReference type="Proteomes" id="UP000746612">
    <property type="component" value="Unassembled WGS sequence"/>
</dbReference>
<dbReference type="EMBL" id="CAJPIJ010000076">
    <property type="protein sequence ID" value="CAG1967908.1"/>
    <property type="molecule type" value="Genomic_DNA"/>
</dbReference>
<evidence type="ECO:0000313" key="2">
    <source>
        <dbReference type="EMBL" id="CAG1967908.1"/>
    </source>
</evidence>
<gene>
    <name evidence="2" type="ORF">MDCFG202_LOCUS50934</name>
</gene>
<accession>A0A2H3GU69</accession>
<reference evidence="2" key="1">
    <citation type="submission" date="2021-03" db="EMBL/GenBank/DDBJ databases">
        <authorList>
            <person name="Alouane T."/>
            <person name="Langin T."/>
            <person name="Bonhomme L."/>
        </authorList>
    </citation>
    <scope>NUCLEOTIDE SEQUENCE</scope>
    <source>
        <strain evidence="2">MDC_Fg202</strain>
    </source>
</reference>
<feature type="region of interest" description="Disordered" evidence="1">
    <location>
        <begin position="122"/>
        <end position="152"/>
    </location>
</feature>
<evidence type="ECO:0000256" key="1">
    <source>
        <dbReference type="SAM" id="MobiDB-lite"/>
    </source>
</evidence>
<evidence type="ECO:0000313" key="3">
    <source>
        <dbReference type="Proteomes" id="UP000746612"/>
    </source>
</evidence>
<feature type="compositionally biased region" description="Basic and acidic residues" evidence="1">
    <location>
        <begin position="122"/>
        <end position="133"/>
    </location>
</feature>
<dbReference type="AlphaFoldDB" id="A0A2H3GU69"/>
<comment type="caution">
    <text evidence="2">The sequence shown here is derived from an EMBL/GenBank/DDBJ whole genome shotgun (WGS) entry which is preliminary data.</text>
</comment>
<name>A0A2H3GU69_GIBZA</name>
<proteinExistence type="predicted"/>
<protein>
    <submittedName>
        <fullName evidence="2">Uncharacterized protein</fullName>
    </submittedName>
</protein>
<sequence>MPVLSVPRPYDGYPPNVLSVFRRFHDLTEEWPWQLVEHFEPHYWSYKLAYRFYSLIKNELSRTSSVTLDDLVKYLFDKSAQHPMSKYRCVLSNKIIGQAVEWLGEKRQDVIRGFRYETRRQSATSDRDLESARNEASGSRKRSAGGAASGNEAQVPAAFAKKRLMVTFKFQPKPVGDCITVQGDESDQIAARVSADQSNGGRSNVHPPTGLITPIGENGCAEDSPFLDVTEAQKAYTAYLKGEITTSGNIIRRSEEQIETTSRRHRDLVQKILRDTAAKDNAASEVTEAQQQMLIAKEVHDAEAEALREARRSAIENPSDTGSAQAIAGLAHRERESGQHQEAQRAIVEVKQRILVDIMTMLKKTEAEAAVLSDRLCELGDAKETEEKNERDLTILRRLIRLGPKLVDLVDELLGDQDIDDWSREKAHEMGQFED</sequence>